<sequence length="62" mass="6734">METIEELLPSVTLPLTKSYTFSSPVPVLLVENKVDTVNEPCVLGVDEAGRGPCLELKELGFD</sequence>
<comment type="caution">
    <text evidence="1">The sequence shown here is derived from an EMBL/GenBank/DDBJ whole genome shotgun (WGS) entry which is preliminary data.</text>
</comment>
<protein>
    <submittedName>
        <fullName evidence="1">Uncharacterized protein</fullName>
    </submittedName>
</protein>
<gene>
    <name evidence="1" type="ORF">CU098_001989</name>
</gene>
<evidence type="ECO:0000313" key="1">
    <source>
        <dbReference type="EMBL" id="RCH80297.1"/>
    </source>
</evidence>
<dbReference type="OrthoDB" id="7462577at2759"/>
<accession>A0A367IRI5</accession>
<organism evidence="1 2">
    <name type="scientific">Rhizopus stolonifer</name>
    <name type="common">Rhizopus nigricans</name>
    <dbReference type="NCBI Taxonomy" id="4846"/>
    <lineage>
        <taxon>Eukaryota</taxon>
        <taxon>Fungi</taxon>
        <taxon>Fungi incertae sedis</taxon>
        <taxon>Mucoromycota</taxon>
        <taxon>Mucoromycotina</taxon>
        <taxon>Mucoromycetes</taxon>
        <taxon>Mucorales</taxon>
        <taxon>Mucorineae</taxon>
        <taxon>Rhizopodaceae</taxon>
        <taxon>Rhizopus</taxon>
    </lineage>
</organism>
<proteinExistence type="predicted"/>
<keyword evidence="2" id="KW-1185">Reference proteome</keyword>
<dbReference type="Proteomes" id="UP000253551">
    <property type="component" value="Unassembled WGS sequence"/>
</dbReference>
<evidence type="ECO:0000313" key="2">
    <source>
        <dbReference type="Proteomes" id="UP000253551"/>
    </source>
</evidence>
<name>A0A367IRI5_RHIST</name>
<reference evidence="1 2" key="1">
    <citation type="journal article" date="2018" name="G3 (Bethesda)">
        <title>Phylogenetic and Phylogenomic Definition of Rhizopus Species.</title>
        <authorList>
            <person name="Gryganskyi A.P."/>
            <person name="Golan J."/>
            <person name="Dolatabadi S."/>
            <person name="Mondo S."/>
            <person name="Robb S."/>
            <person name="Idnurm A."/>
            <person name="Muszewska A."/>
            <person name="Steczkiewicz K."/>
            <person name="Masonjones S."/>
            <person name="Liao H.L."/>
            <person name="Gajdeczka M.T."/>
            <person name="Anike F."/>
            <person name="Vuek A."/>
            <person name="Anishchenko I.M."/>
            <person name="Voigt K."/>
            <person name="de Hoog G.S."/>
            <person name="Smith M.E."/>
            <person name="Heitman J."/>
            <person name="Vilgalys R."/>
            <person name="Stajich J.E."/>
        </authorList>
    </citation>
    <scope>NUCLEOTIDE SEQUENCE [LARGE SCALE GENOMIC DNA]</scope>
    <source>
        <strain evidence="1 2">LSU 92-RS-03</strain>
    </source>
</reference>
<dbReference type="EMBL" id="PJQM01006076">
    <property type="protein sequence ID" value="RCH80297.1"/>
    <property type="molecule type" value="Genomic_DNA"/>
</dbReference>
<dbReference type="STRING" id="4846.A0A367IRI5"/>
<dbReference type="AlphaFoldDB" id="A0A367IRI5"/>
<feature type="non-terminal residue" evidence="1">
    <location>
        <position position="62"/>
    </location>
</feature>